<comment type="catalytic activity">
    <reaction evidence="5">
        <text>a uridine in RNA = a pseudouridine in RNA</text>
        <dbReference type="Rhea" id="RHEA:48348"/>
        <dbReference type="Rhea" id="RHEA-COMP:12068"/>
        <dbReference type="Rhea" id="RHEA-COMP:12069"/>
        <dbReference type="ChEBI" id="CHEBI:65314"/>
        <dbReference type="ChEBI" id="CHEBI:65315"/>
    </reaction>
</comment>
<dbReference type="EC" id="5.4.99.-" evidence="5"/>
<organism evidence="7 8">
    <name type="scientific">Eiseniibacteriota bacterium</name>
    <dbReference type="NCBI Taxonomy" id="2212470"/>
    <lineage>
        <taxon>Bacteria</taxon>
        <taxon>Candidatus Eiseniibacteriota</taxon>
    </lineage>
</organism>
<accession>A0A538TP23</accession>
<evidence type="ECO:0000256" key="4">
    <source>
        <dbReference type="PROSITE-ProRule" id="PRU00182"/>
    </source>
</evidence>
<dbReference type="InterPro" id="IPR020103">
    <property type="entry name" value="PsdUridine_synth_cat_dom_sf"/>
</dbReference>
<dbReference type="InterPro" id="IPR006224">
    <property type="entry name" value="PsdUridine_synth_RluA-like_CS"/>
</dbReference>
<dbReference type="InterPro" id="IPR006145">
    <property type="entry name" value="PsdUridine_synth_RsuA/RluA"/>
</dbReference>
<comment type="function">
    <text evidence="5">Responsible for synthesis of pseudouridine from uracil.</text>
</comment>
<evidence type="ECO:0000256" key="2">
    <source>
        <dbReference type="ARBA" id="ARBA00023235"/>
    </source>
</evidence>
<dbReference type="CDD" id="cd00165">
    <property type="entry name" value="S4"/>
    <property type="match status" value="1"/>
</dbReference>
<comment type="caution">
    <text evidence="7">The sequence shown here is derived from an EMBL/GenBank/DDBJ whole genome shotgun (WGS) entry which is preliminary data.</text>
</comment>
<reference evidence="7 8" key="1">
    <citation type="journal article" date="2019" name="Nat. Microbiol.">
        <title>Mediterranean grassland soil C-N compound turnover is dependent on rainfall and depth, and is mediated by genomically divergent microorganisms.</title>
        <authorList>
            <person name="Diamond S."/>
            <person name="Andeer P.F."/>
            <person name="Li Z."/>
            <person name="Crits-Christoph A."/>
            <person name="Burstein D."/>
            <person name="Anantharaman K."/>
            <person name="Lane K.R."/>
            <person name="Thomas B.C."/>
            <person name="Pan C."/>
            <person name="Northen T.R."/>
            <person name="Banfield J.F."/>
        </authorList>
    </citation>
    <scope>NUCLEOTIDE SEQUENCE [LARGE SCALE GENOMIC DNA]</scope>
    <source>
        <strain evidence="7">WS_9</strain>
    </source>
</reference>
<dbReference type="Gene3D" id="3.30.2350.10">
    <property type="entry name" value="Pseudouridine synthase"/>
    <property type="match status" value="1"/>
</dbReference>
<dbReference type="CDD" id="cd02869">
    <property type="entry name" value="PseudoU_synth_RluA_like"/>
    <property type="match status" value="1"/>
</dbReference>
<evidence type="ECO:0000259" key="6">
    <source>
        <dbReference type="SMART" id="SM00363"/>
    </source>
</evidence>
<dbReference type="Gene3D" id="3.10.290.10">
    <property type="entry name" value="RNA-binding S4 domain"/>
    <property type="match status" value="1"/>
</dbReference>
<sequence length="346" mass="38412">MSPTAPSRWGYSFLPGISPERGDPLPIPKIHTVPASRAGERLDRFLAEAERSLSRSAVRQLIDDGHVRLNDAPARPSRRVREGDRIEVVRPRRAPQALLPEAIPLEVVYEDDALAVIDKPAGMVVHPAVGHRTGTLVHALLHRYSSLPDGHGAERAGIVHRLDKGTSGLLVVARTDEAHRELARQIGAREMKRVYRALVWGRMREREGRVEASLARSARDRKKIAVVTRGGRHAATRYRVVRDYGYLAEVLLTLETGRTHQIRVHLAHLGHPVFGDAEYGGRRGPLVSLPPARRAQAALHLSEIDHQALHAETLGFAHPVTREPLEFTRSVPTDFEAILNALRCES</sequence>
<evidence type="ECO:0000256" key="3">
    <source>
        <dbReference type="PIRSR" id="PIRSR606225-1"/>
    </source>
</evidence>
<comment type="similarity">
    <text evidence="1 5">Belongs to the pseudouridine synthase RluA family.</text>
</comment>
<dbReference type="PANTHER" id="PTHR21600">
    <property type="entry name" value="MITOCHONDRIAL RNA PSEUDOURIDINE SYNTHASE"/>
    <property type="match status" value="1"/>
</dbReference>
<dbReference type="NCBIfam" id="TIGR00005">
    <property type="entry name" value="rluA_subfam"/>
    <property type="match status" value="1"/>
</dbReference>
<dbReference type="GO" id="GO:0120159">
    <property type="term" value="F:rRNA pseudouridine synthase activity"/>
    <property type="evidence" value="ECO:0007669"/>
    <property type="project" value="UniProtKB-ARBA"/>
</dbReference>
<dbReference type="SMART" id="SM00363">
    <property type="entry name" value="S4"/>
    <property type="match status" value="1"/>
</dbReference>
<protein>
    <recommendedName>
        <fullName evidence="5">Pseudouridine synthase</fullName>
        <ecNumber evidence="5">5.4.99.-</ecNumber>
    </recommendedName>
</protein>
<feature type="active site" evidence="3">
    <location>
        <position position="163"/>
    </location>
</feature>
<keyword evidence="4" id="KW-0694">RNA-binding</keyword>
<dbReference type="AlphaFoldDB" id="A0A538TP23"/>
<dbReference type="GO" id="GO:0003723">
    <property type="term" value="F:RNA binding"/>
    <property type="evidence" value="ECO:0007669"/>
    <property type="project" value="UniProtKB-KW"/>
</dbReference>
<dbReference type="SUPFAM" id="SSF55174">
    <property type="entry name" value="Alpha-L RNA-binding motif"/>
    <property type="match status" value="1"/>
</dbReference>
<evidence type="ECO:0000313" key="8">
    <source>
        <dbReference type="Proteomes" id="UP000317691"/>
    </source>
</evidence>
<feature type="domain" description="RNA-binding S4" evidence="6">
    <location>
        <begin position="40"/>
        <end position="99"/>
    </location>
</feature>
<dbReference type="SUPFAM" id="SSF55120">
    <property type="entry name" value="Pseudouridine synthase"/>
    <property type="match status" value="1"/>
</dbReference>
<dbReference type="InterPro" id="IPR036986">
    <property type="entry name" value="S4_RNA-bd_sf"/>
</dbReference>
<evidence type="ECO:0000256" key="5">
    <source>
        <dbReference type="RuleBase" id="RU362028"/>
    </source>
</evidence>
<dbReference type="GO" id="GO:0000455">
    <property type="term" value="P:enzyme-directed rRNA pseudouridine synthesis"/>
    <property type="evidence" value="ECO:0007669"/>
    <property type="project" value="TreeGrafter"/>
</dbReference>
<dbReference type="Proteomes" id="UP000317691">
    <property type="component" value="Unassembled WGS sequence"/>
</dbReference>
<name>A0A538TP23_UNCEI</name>
<dbReference type="EMBL" id="VBOZ01000013">
    <property type="protein sequence ID" value="TMQ65382.1"/>
    <property type="molecule type" value="Genomic_DNA"/>
</dbReference>
<proteinExistence type="inferred from homology"/>
<evidence type="ECO:0000256" key="1">
    <source>
        <dbReference type="ARBA" id="ARBA00010876"/>
    </source>
</evidence>
<evidence type="ECO:0000313" key="7">
    <source>
        <dbReference type="EMBL" id="TMQ65382.1"/>
    </source>
</evidence>
<gene>
    <name evidence="7" type="ORF">E6K79_04835</name>
</gene>
<dbReference type="InterPro" id="IPR002942">
    <property type="entry name" value="S4_RNA-bd"/>
</dbReference>
<dbReference type="PROSITE" id="PS01129">
    <property type="entry name" value="PSI_RLU"/>
    <property type="match status" value="1"/>
</dbReference>
<dbReference type="InterPro" id="IPR006225">
    <property type="entry name" value="PsdUridine_synth_RluC/D"/>
</dbReference>
<dbReference type="Pfam" id="PF01479">
    <property type="entry name" value="S4"/>
    <property type="match status" value="1"/>
</dbReference>
<dbReference type="PROSITE" id="PS50889">
    <property type="entry name" value="S4"/>
    <property type="match status" value="1"/>
</dbReference>
<dbReference type="PANTHER" id="PTHR21600:SF44">
    <property type="entry name" value="RIBOSOMAL LARGE SUBUNIT PSEUDOURIDINE SYNTHASE D"/>
    <property type="match status" value="1"/>
</dbReference>
<keyword evidence="2 5" id="KW-0413">Isomerase</keyword>
<dbReference type="InterPro" id="IPR050188">
    <property type="entry name" value="RluA_PseudoU_synthase"/>
</dbReference>
<dbReference type="Pfam" id="PF00849">
    <property type="entry name" value="PseudoU_synth_2"/>
    <property type="match status" value="1"/>
</dbReference>